<evidence type="ECO:0000313" key="3">
    <source>
        <dbReference type="Proteomes" id="UP001630127"/>
    </source>
</evidence>
<sequence>MTSDQDTLNRVMKQEDTPMIELAVSILRPLLRFLSQWHLNYPELEARLKNIENVVEKVIRDFEPPKFVSNSDDVQLVLFNLNILKSLKEDVNKIVSLHNCRAVSSVVMRVKAEHVVSFINSLLRILKDITFSEAQSIIFVVNPLKKEIVQLEERLKFLINFLWYTTNPPFVLNSAQKLAVEIFHRFFCCFVGGDEFVGDHMREDILPYLLRKINTLLPEIMQLYSGSKSIRLRHVNHTMNEHVLGFVDYLIHKLKLLSRSNNEASFIVAVKVQMEILVDELNFLRDSLMDLLLQVPHVEMAISTQALIVETGFFVYLSLDKQDGGELMDKYSRFGLHDLLEAVDTFRKQASDLFSSSFPWLLQSKYSSTNKLEVVNLFMEELKDLMCSKAARIIPLKHQIEMINEEMLTLRKCFG</sequence>
<name>A0ABD2Z6K8_9GENT</name>
<dbReference type="Proteomes" id="UP001630127">
    <property type="component" value="Unassembled WGS sequence"/>
</dbReference>
<dbReference type="EMBL" id="JBJUIK010000011">
    <property type="protein sequence ID" value="KAL3514012.1"/>
    <property type="molecule type" value="Genomic_DNA"/>
</dbReference>
<dbReference type="InterPro" id="IPR021929">
    <property type="entry name" value="R1A-like_N"/>
</dbReference>
<reference evidence="2 3" key="1">
    <citation type="submission" date="2024-11" db="EMBL/GenBank/DDBJ databases">
        <title>A near-complete genome assembly of Cinchona calisaya.</title>
        <authorList>
            <person name="Lian D.C."/>
            <person name="Zhao X.W."/>
            <person name="Wei L."/>
        </authorList>
    </citation>
    <scope>NUCLEOTIDE SEQUENCE [LARGE SCALE GENOMIC DNA]</scope>
    <source>
        <tissue evidence="2">Nenye</tissue>
    </source>
</reference>
<accession>A0ABD2Z6K8</accession>
<protein>
    <recommendedName>
        <fullName evidence="1">Late blight resistance protein R1A-like N-terminal domain-containing protein</fullName>
    </recommendedName>
</protein>
<organism evidence="2 3">
    <name type="scientific">Cinchona calisaya</name>
    <dbReference type="NCBI Taxonomy" id="153742"/>
    <lineage>
        <taxon>Eukaryota</taxon>
        <taxon>Viridiplantae</taxon>
        <taxon>Streptophyta</taxon>
        <taxon>Embryophyta</taxon>
        <taxon>Tracheophyta</taxon>
        <taxon>Spermatophyta</taxon>
        <taxon>Magnoliopsida</taxon>
        <taxon>eudicotyledons</taxon>
        <taxon>Gunneridae</taxon>
        <taxon>Pentapetalae</taxon>
        <taxon>asterids</taxon>
        <taxon>lamiids</taxon>
        <taxon>Gentianales</taxon>
        <taxon>Rubiaceae</taxon>
        <taxon>Cinchonoideae</taxon>
        <taxon>Cinchoneae</taxon>
        <taxon>Cinchona</taxon>
    </lineage>
</organism>
<feature type="domain" description="Late blight resistance protein R1A-like N-terminal" evidence="1">
    <location>
        <begin position="108"/>
        <end position="322"/>
    </location>
</feature>
<dbReference type="Pfam" id="PF12061">
    <property type="entry name" value="NB-LRR"/>
    <property type="match status" value="1"/>
</dbReference>
<dbReference type="AlphaFoldDB" id="A0ABD2Z6K8"/>
<keyword evidence="3" id="KW-1185">Reference proteome</keyword>
<gene>
    <name evidence="2" type="ORF">ACH5RR_026729</name>
</gene>
<comment type="caution">
    <text evidence="2">The sequence shown here is derived from an EMBL/GenBank/DDBJ whole genome shotgun (WGS) entry which is preliminary data.</text>
</comment>
<evidence type="ECO:0000313" key="2">
    <source>
        <dbReference type="EMBL" id="KAL3514012.1"/>
    </source>
</evidence>
<proteinExistence type="predicted"/>
<evidence type="ECO:0000259" key="1">
    <source>
        <dbReference type="Pfam" id="PF12061"/>
    </source>
</evidence>